<comment type="similarity">
    <text evidence="1">Belongs to the short-chain dehydrogenases/reductases (SDR) family.</text>
</comment>
<sequence>MLLKNQVALVTGSSRGIGATIAKQFAKEGAIVAVNFVKHQERADQVVREILEGGGQAFAIKADVRDPVAVQEMIRKIKDNFNGLDIVVNNALNHYTFNPKTRKTDQSITWQDYQDQLDGNVHGSFNVCHEALPIMKSQNRGRIINMASNLVEFPLIPYHDYITAKTALIGYTRSLAAEVGAFGIQVNAIAPGLTYPTDSSVETQNDVRESIINMTPTKRLTVPEDVAGSAVFLASRLSNNVTGQCLYVDGGLVMH</sequence>
<gene>
    <name evidence="3" type="ORF">FD47_GL002564</name>
</gene>
<dbReference type="InterPro" id="IPR050259">
    <property type="entry name" value="SDR"/>
</dbReference>
<evidence type="ECO:0000313" key="3">
    <source>
        <dbReference type="EMBL" id="KRM41078.1"/>
    </source>
</evidence>
<dbReference type="FunFam" id="3.40.50.720:FF:000084">
    <property type="entry name" value="Short-chain dehydrogenase reductase"/>
    <property type="match status" value="1"/>
</dbReference>
<proteinExistence type="inferred from homology"/>
<dbReference type="Proteomes" id="UP000051010">
    <property type="component" value="Unassembled WGS sequence"/>
</dbReference>
<dbReference type="GO" id="GO:0016491">
    <property type="term" value="F:oxidoreductase activity"/>
    <property type="evidence" value="ECO:0007669"/>
    <property type="project" value="UniProtKB-KW"/>
</dbReference>
<dbReference type="EMBL" id="AZFZ01000068">
    <property type="protein sequence ID" value="KRM41078.1"/>
    <property type="molecule type" value="Genomic_DNA"/>
</dbReference>
<accession>A0A0R1YMV4</accession>
<organism evidence="3 4">
    <name type="scientific">Lentilactobacillus parafarraginis DSM 18390 = JCM 14109</name>
    <dbReference type="NCBI Taxonomy" id="1423786"/>
    <lineage>
        <taxon>Bacteria</taxon>
        <taxon>Bacillati</taxon>
        <taxon>Bacillota</taxon>
        <taxon>Bacilli</taxon>
        <taxon>Lactobacillales</taxon>
        <taxon>Lactobacillaceae</taxon>
        <taxon>Lentilactobacillus</taxon>
    </lineage>
</organism>
<dbReference type="InterPro" id="IPR036291">
    <property type="entry name" value="NAD(P)-bd_dom_sf"/>
</dbReference>
<evidence type="ECO:0000256" key="2">
    <source>
        <dbReference type="ARBA" id="ARBA00023002"/>
    </source>
</evidence>
<evidence type="ECO:0000256" key="1">
    <source>
        <dbReference type="ARBA" id="ARBA00006484"/>
    </source>
</evidence>
<dbReference type="PATRIC" id="fig|1423786.4.peg.2685"/>
<reference evidence="3 4" key="1">
    <citation type="journal article" date="2015" name="Genome Announc.">
        <title>Expanding the biotechnology potential of lactobacilli through comparative genomics of 213 strains and associated genera.</title>
        <authorList>
            <person name="Sun Z."/>
            <person name="Harris H.M."/>
            <person name="McCann A."/>
            <person name="Guo C."/>
            <person name="Argimon S."/>
            <person name="Zhang W."/>
            <person name="Yang X."/>
            <person name="Jeffery I.B."/>
            <person name="Cooney J.C."/>
            <person name="Kagawa T.F."/>
            <person name="Liu W."/>
            <person name="Song Y."/>
            <person name="Salvetti E."/>
            <person name="Wrobel A."/>
            <person name="Rasinkangas P."/>
            <person name="Parkhill J."/>
            <person name="Rea M.C."/>
            <person name="O'Sullivan O."/>
            <person name="Ritari J."/>
            <person name="Douillard F.P."/>
            <person name="Paul Ross R."/>
            <person name="Yang R."/>
            <person name="Briner A.E."/>
            <person name="Felis G.E."/>
            <person name="de Vos W.M."/>
            <person name="Barrangou R."/>
            <person name="Klaenhammer T.R."/>
            <person name="Caufield P.W."/>
            <person name="Cui Y."/>
            <person name="Zhang H."/>
            <person name="O'Toole P.W."/>
        </authorList>
    </citation>
    <scope>NUCLEOTIDE SEQUENCE [LARGE SCALE GENOMIC DNA]</scope>
    <source>
        <strain evidence="3 4">DSM 18390</strain>
    </source>
</reference>
<dbReference type="PRINTS" id="PR00080">
    <property type="entry name" value="SDRFAMILY"/>
</dbReference>
<dbReference type="PRINTS" id="PR00081">
    <property type="entry name" value="GDHRDH"/>
</dbReference>
<dbReference type="GO" id="GO:0008206">
    <property type="term" value="P:bile acid metabolic process"/>
    <property type="evidence" value="ECO:0007669"/>
    <property type="project" value="UniProtKB-ARBA"/>
</dbReference>
<dbReference type="RefSeq" id="WP_056980739.1">
    <property type="nucleotide sequence ID" value="NZ_AZFZ01000068.1"/>
</dbReference>
<protein>
    <submittedName>
        <fullName evidence="3">3-oxoacyl-ACP reductase</fullName>
    </submittedName>
</protein>
<evidence type="ECO:0000313" key="4">
    <source>
        <dbReference type="Proteomes" id="UP000051010"/>
    </source>
</evidence>
<dbReference type="Pfam" id="PF13561">
    <property type="entry name" value="adh_short_C2"/>
    <property type="match status" value="1"/>
</dbReference>
<dbReference type="PANTHER" id="PTHR42879">
    <property type="entry name" value="3-OXOACYL-(ACYL-CARRIER-PROTEIN) REDUCTASE"/>
    <property type="match status" value="1"/>
</dbReference>
<dbReference type="SUPFAM" id="SSF51735">
    <property type="entry name" value="NAD(P)-binding Rossmann-fold domains"/>
    <property type="match status" value="1"/>
</dbReference>
<comment type="caution">
    <text evidence="3">The sequence shown here is derived from an EMBL/GenBank/DDBJ whole genome shotgun (WGS) entry which is preliminary data.</text>
</comment>
<name>A0A0R1YMV4_9LACO</name>
<dbReference type="PANTHER" id="PTHR42879:SF2">
    <property type="entry name" value="3-OXOACYL-[ACYL-CARRIER-PROTEIN] REDUCTASE FABG"/>
    <property type="match status" value="1"/>
</dbReference>
<keyword evidence="2" id="KW-0560">Oxidoreductase</keyword>
<dbReference type="Gene3D" id="3.40.50.720">
    <property type="entry name" value="NAD(P)-binding Rossmann-like Domain"/>
    <property type="match status" value="1"/>
</dbReference>
<dbReference type="AlphaFoldDB" id="A0A0R1YMV4"/>
<dbReference type="InterPro" id="IPR002347">
    <property type="entry name" value="SDR_fam"/>
</dbReference>